<dbReference type="EMBL" id="ABLC01000229">
    <property type="protein sequence ID" value="EDT00903.1"/>
    <property type="molecule type" value="Genomic_DNA"/>
</dbReference>
<name>B1FNH0_9BURK</name>
<evidence type="ECO:0000313" key="2">
    <source>
        <dbReference type="Proteomes" id="UP000005463"/>
    </source>
</evidence>
<reference evidence="1 2" key="1">
    <citation type="submission" date="2008-03" db="EMBL/GenBank/DDBJ databases">
        <title>Sequencing of the draft genome and assembly of Burkholderia ambifaria IOP40-10.</title>
        <authorList>
            <consortium name="US DOE Joint Genome Institute (JGI-PGF)"/>
            <person name="Copeland A."/>
            <person name="Lucas S."/>
            <person name="Lapidus A."/>
            <person name="Glavina del Rio T."/>
            <person name="Dalin E."/>
            <person name="Tice H."/>
            <person name="Bruce D."/>
            <person name="Goodwin L."/>
            <person name="Pitluck S."/>
            <person name="Larimer F."/>
            <person name="Land M.L."/>
            <person name="Hauser L."/>
            <person name="Tiedje J."/>
            <person name="Richardson P."/>
        </authorList>
    </citation>
    <scope>NUCLEOTIDE SEQUENCE [LARGE SCALE GENOMIC DNA]</scope>
    <source>
        <strain evidence="1 2">IOP40-10</strain>
    </source>
</reference>
<proteinExistence type="predicted"/>
<dbReference type="Proteomes" id="UP000005463">
    <property type="component" value="Unassembled WGS sequence"/>
</dbReference>
<dbReference type="PATRIC" id="fig|396596.7.peg.1715"/>
<accession>B1FNH0</accession>
<organism evidence="1 2">
    <name type="scientific">Burkholderia ambifaria IOP40-10</name>
    <dbReference type="NCBI Taxonomy" id="396596"/>
    <lineage>
        <taxon>Bacteria</taxon>
        <taxon>Pseudomonadati</taxon>
        <taxon>Pseudomonadota</taxon>
        <taxon>Betaproteobacteria</taxon>
        <taxon>Burkholderiales</taxon>
        <taxon>Burkholderiaceae</taxon>
        <taxon>Burkholderia</taxon>
        <taxon>Burkholderia cepacia complex</taxon>
    </lineage>
</organism>
<dbReference type="AlphaFoldDB" id="B1FNH0"/>
<protein>
    <submittedName>
        <fullName evidence="1">Uncharacterized protein</fullName>
    </submittedName>
</protein>
<gene>
    <name evidence="1" type="ORF">BamIOP4010DRAFT_5581</name>
</gene>
<comment type="caution">
    <text evidence="1">The sequence shown here is derived from an EMBL/GenBank/DDBJ whole genome shotgun (WGS) entry which is preliminary data.</text>
</comment>
<evidence type="ECO:0000313" key="1">
    <source>
        <dbReference type="EMBL" id="EDT00903.1"/>
    </source>
</evidence>
<sequence length="66" mass="7766">MIEQQRDRQRDAKHFLELRAHIQRHQRIHAHLEEAEVAVQRRRAEAEHLGNRAIDAVRQQALSLAG</sequence>